<evidence type="ECO:0000313" key="8">
    <source>
        <dbReference type="Proteomes" id="UP001212803"/>
    </source>
</evidence>
<evidence type="ECO:0000256" key="3">
    <source>
        <dbReference type="ARBA" id="ARBA00022630"/>
    </source>
</evidence>
<protein>
    <submittedName>
        <fullName evidence="7">FAD-dependent oxidoreductase</fullName>
    </submittedName>
</protein>
<dbReference type="PANTHER" id="PTHR11985">
    <property type="entry name" value="GLYCEROL-3-PHOSPHATE DEHYDROGENASE"/>
    <property type="match status" value="1"/>
</dbReference>
<reference evidence="7 8" key="1">
    <citation type="journal article" date="2023" name="ISME J.">
        <title>Thermophilic Dehalococcoidia with unusual traits shed light on an unexpected past.</title>
        <authorList>
            <person name="Palmer M."/>
            <person name="Covington J.K."/>
            <person name="Zhou E.M."/>
            <person name="Thomas S.C."/>
            <person name="Habib N."/>
            <person name="Seymour C.O."/>
            <person name="Lai D."/>
            <person name="Johnston J."/>
            <person name="Hashimi A."/>
            <person name="Jiao J.Y."/>
            <person name="Muok A.R."/>
            <person name="Liu L."/>
            <person name="Xian W.D."/>
            <person name="Zhi X.Y."/>
            <person name="Li M.M."/>
            <person name="Silva L.P."/>
            <person name="Bowen B.P."/>
            <person name="Louie K."/>
            <person name="Briegel A."/>
            <person name="Pett-Ridge J."/>
            <person name="Weber P.K."/>
            <person name="Tocheva E.I."/>
            <person name="Woyke T."/>
            <person name="Northen T.R."/>
            <person name="Mayali X."/>
            <person name="Li W.J."/>
            <person name="Hedlund B.P."/>
        </authorList>
    </citation>
    <scope>NUCLEOTIDE SEQUENCE [LARGE SCALE GENOMIC DNA]</scope>
    <source>
        <strain evidence="7 8">YIM 72310</strain>
    </source>
</reference>
<dbReference type="Gene3D" id="3.30.9.10">
    <property type="entry name" value="D-Amino Acid Oxidase, subunit A, domain 2"/>
    <property type="match status" value="1"/>
</dbReference>
<sequence length="228" mass="25004">MGRLTPAELAGGPPLDVAVIGGGINGAAIARAAAANGLRAALFEASDYGFGTTWRSTKLIHGGLRYLEHGDVGLVFESLRERAWLLATRPYLVRPQRFLLPLLPWTRRPAWQLRMGLATYDLLALYRGVPGHRRLSEARLRELAPYLPAEARGGFSFFDARVIAPERLTWELVREARQLGAACFNHCPVAAVEAPGAQSKRWSWSTAASGCGCRRGRWSTRPGRGSTR</sequence>
<keyword evidence="5" id="KW-0560">Oxidoreductase</keyword>
<dbReference type="Pfam" id="PF01266">
    <property type="entry name" value="DAO"/>
    <property type="match status" value="1"/>
</dbReference>
<feature type="domain" description="FAD dependent oxidoreductase" evidence="6">
    <location>
        <begin position="16"/>
        <end position="196"/>
    </location>
</feature>
<organism evidence="7 8">
    <name type="scientific">Tepidiforma flava</name>
    <dbReference type="NCBI Taxonomy" id="3004094"/>
    <lineage>
        <taxon>Bacteria</taxon>
        <taxon>Bacillati</taxon>
        <taxon>Chloroflexota</taxon>
        <taxon>Tepidiformia</taxon>
        <taxon>Tepidiformales</taxon>
        <taxon>Tepidiformaceae</taxon>
        <taxon>Tepidiforma</taxon>
    </lineage>
</organism>
<name>A0ABY7M7R8_9CHLR</name>
<dbReference type="InterPro" id="IPR000447">
    <property type="entry name" value="G3P_DH_FAD-dep"/>
</dbReference>
<gene>
    <name evidence="7" type="ORF">O0235_00055</name>
</gene>
<dbReference type="SUPFAM" id="SSF51905">
    <property type="entry name" value="FAD/NAD(P)-binding domain"/>
    <property type="match status" value="1"/>
</dbReference>
<dbReference type="PANTHER" id="PTHR11985:SF15">
    <property type="entry name" value="GLYCEROL-3-PHOSPHATE DEHYDROGENASE, MITOCHONDRIAL"/>
    <property type="match status" value="1"/>
</dbReference>
<evidence type="ECO:0000256" key="1">
    <source>
        <dbReference type="ARBA" id="ARBA00001974"/>
    </source>
</evidence>
<evidence type="ECO:0000256" key="5">
    <source>
        <dbReference type="ARBA" id="ARBA00023002"/>
    </source>
</evidence>
<keyword evidence="3" id="KW-0285">Flavoprotein</keyword>
<dbReference type="Proteomes" id="UP001212803">
    <property type="component" value="Chromosome"/>
</dbReference>
<accession>A0ABY7M7R8</accession>
<dbReference type="EMBL" id="CP115149">
    <property type="protein sequence ID" value="WBL36064.1"/>
    <property type="molecule type" value="Genomic_DNA"/>
</dbReference>
<comment type="cofactor">
    <cofactor evidence="1">
        <name>FAD</name>
        <dbReference type="ChEBI" id="CHEBI:57692"/>
    </cofactor>
</comment>
<dbReference type="RefSeq" id="WP_270056589.1">
    <property type="nucleotide sequence ID" value="NZ_CP115149.1"/>
</dbReference>
<dbReference type="InterPro" id="IPR036188">
    <property type="entry name" value="FAD/NAD-bd_sf"/>
</dbReference>
<keyword evidence="8" id="KW-1185">Reference proteome</keyword>
<dbReference type="Gene3D" id="3.50.50.60">
    <property type="entry name" value="FAD/NAD(P)-binding domain"/>
    <property type="match status" value="1"/>
</dbReference>
<evidence type="ECO:0000256" key="2">
    <source>
        <dbReference type="ARBA" id="ARBA00007330"/>
    </source>
</evidence>
<proteinExistence type="inferred from homology"/>
<evidence type="ECO:0000313" key="7">
    <source>
        <dbReference type="EMBL" id="WBL36064.1"/>
    </source>
</evidence>
<dbReference type="InterPro" id="IPR006076">
    <property type="entry name" value="FAD-dep_OxRdtase"/>
</dbReference>
<evidence type="ECO:0000259" key="6">
    <source>
        <dbReference type="Pfam" id="PF01266"/>
    </source>
</evidence>
<evidence type="ECO:0000256" key="4">
    <source>
        <dbReference type="ARBA" id="ARBA00022827"/>
    </source>
</evidence>
<dbReference type="PRINTS" id="PR01001">
    <property type="entry name" value="FADG3PDH"/>
</dbReference>
<comment type="similarity">
    <text evidence="2">Belongs to the FAD-dependent glycerol-3-phosphate dehydrogenase family.</text>
</comment>
<keyword evidence="4" id="KW-0274">FAD</keyword>